<gene>
    <name evidence="1" type="ORF">DFQ04_1188</name>
</gene>
<organism evidence="1 2">
    <name type="scientific">Algoriphagus boseongensis</name>
    <dbReference type="NCBI Taxonomy" id="1442587"/>
    <lineage>
        <taxon>Bacteria</taxon>
        <taxon>Pseudomonadati</taxon>
        <taxon>Bacteroidota</taxon>
        <taxon>Cytophagia</taxon>
        <taxon>Cytophagales</taxon>
        <taxon>Cyclobacteriaceae</taxon>
        <taxon>Algoriphagus</taxon>
    </lineage>
</organism>
<dbReference type="Pfam" id="PF13692">
    <property type="entry name" value="Glyco_trans_1_4"/>
    <property type="match status" value="1"/>
</dbReference>
<comment type="caution">
    <text evidence="1">The sequence shown here is derived from an EMBL/GenBank/DDBJ whole genome shotgun (WGS) entry which is preliminary data.</text>
</comment>
<sequence length="375" mass="42539">MKPRALFLSNEIYFDASKKEGGVRVCTEEYLALIEKLFDVEVFKVSYHISFTYRLRVKLGLNIYNDYQPEQYAKELEDVIRTKKIELVFLNLSNTAPFAAIIKAIFGNQVKVILCSHGNESGDYLHEATRFQKKNSFFRGWFSSYALGHMLKKEAEFRQKGLDAVLTVSPVEEALENWLGAKQVLMVPRTVTTQFLTRNPVAGRVGFIGDLSHAPNFFGIDEVCKAIELLPSYEGVNLRLVGAPEAVGERLAAKYPFVNYLGYMDNDSLQQEVSSWTYFLNPVFYYSRGVSTKLAKAFGWGIPVITTKIGCRGYIWRNCDPVMVDTPGTMAKAIQELSNQSESFEIESEQIRTLVTSIPDMEENSKQLALFLKQL</sequence>
<reference evidence="1 2" key="1">
    <citation type="submission" date="2019-03" db="EMBL/GenBank/DDBJ databases">
        <title>Genomic Encyclopedia of Type Strains, Phase III (KMG-III): the genomes of soil and plant-associated and newly described type strains.</title>
        <authorList>
            <person name="Whitman W."/>
        </authorList>
    </citation>
    <scope>NUCLEOTIDE SEQUENCE [LARGE SCALE GENOMIC DNA]</scope>
    <source>
        <strain evidence="1 2">CECT 8446</strain>
    </source>
</reference>
<dbReference type="AlphaFoldDB" id="A0A4V6PW66"/>
<dbReference type="OrthoDB" id="9807209at2"/>
<dbReference type="Proteomes" id="UP000294535">
    <property type="component" value="Unassembled WGS sequence"/>
</dbReference>
<accession>A0A4V6PW66</accession>
<protein>
    <submittedName>
        <fullName evidence="1">Glycosyltransferase involved in cell wall biosynthesis</fullName>
    </submittedName>
</protein>
<proteinExistence type="predicted"/>
<keyword evidence="1" id="KW-0808">Transferase</keyword>
<evidence type="ECO:0000313" key="1">
    <source>
        <dbReference type="EMBL" id="TDQ19367.1"/>
    </source>
</evidence>
<dbReference type="GO" id="GO:0016740">
    <property type="term" value="F:transferase activity"/>
    <property type="evidence" value="ECO:0007669"/>
    <property type="project" value="UniProtKB-KW"/>
</dbReference>
<keyword evidence="2" id="KW-1185">Reference proteome</keyword>
<dbReference type="EMBL" id="SNYF01000005">
    <property type="protein sequence ID" value="TDQ19367.1"/>
    <property type="molecule type" value="Genomic_DNA"/>
</dbReference>
<dbReference type="RefSeq" id="WP_133553609.1">
    <property type="nucleotide sequence ID" value="NZ_SNYF01000005.1"/>
</dbReference>
<dbReference type="Gene3D" id="3.40.50.2000">
    <property type="entry name" value="Glycogen Phosphorylase B"/>
    <property type="match status" value="1"/>
</dbReference>
<evidence type="ECO:0000313" key="2">
    <source>
        <dbReference type="Proteomes" id="UP000294535"/>
    </source>
</evidence>
<dbReference type="SUPFAM" id="SSF53756">
    <property type="entry name" value="UDP-Glycosyltransferase/glycogen phosphorylase"/>
    <property type="match status" value="1"/>
</dbReference>
<name>A0A4V6PW66_9BACT</name>